<organism evidence="1 2">
    <name type="scientific">Rhizobium leguminosarum</name>
    <dbReference type="NCBI Taxonomy" id="384"/>
    <lineage>
        <taxon>Bacteria</taxon>
        <taxon>Pseudomonadati</taxon>
        <taxon>Pseudomonadota</taxon>
        <taxon>Alphaproteobacteria</taxon>
        <taxon>Hyphomicrobiales</taxon>
        <taxon>Rhizobiaceae</taxon>
        <taxon>Rhizobium/Agrobacterium group</taxon>
        <taxon>Rhizobium</taxon>
    </lineage>
</organism>
<evidence type="ECO:0000313" key="2">
    <source>
        <dbReference type="Proteomes" id="UP000538507"/>
    </source>
</evidence>
<accession>A0AAE2SVE5</accession>
<reference evidence="1 2" key="1">
    <citation type="submission" date="2020-08" db="EMBL/GenBank/DDBJ databases">
        <title>Genomic Encyclopedia of Type Strains, Phase IV (KMG-V): Genome sequencing to study the core and pangenomes of soil and plant-associated prokaryotes.</title>
        <authorList>
            <person name="Whitman W."/>
        </authorList>
    </citation>
    <scope>NUCLEOTIDE SEQUENCE [LARGE SCALE GENOMIC DNA]</scope>
    <source>
        <strain evidence="1 2">SEMIA 415</strain>
    </source>
</reference>
<proteinExistence type="predicted"/>
<comment type="caution">
    <text evidence="1">The sequence shown here is derived from an EMBL/GenBank/DDBJ whole genome shotgun (WGS) entry which is preliminary data.</text>
</comment>
<evidence type="ECO:0000313" key="1">
    <source>
        <dbReference type="EMBL" id="MBB4289481.1"/>
    </source>
</evidence>
<protein>
    <submittedName>
        <fullName evidence="1">Uncharacterized protein</fullName>
    </submittedName>
</protein>
<name>A0AAE2SVE5_RHILE</name>
<dbReference type="EMBL" id="JACIGO010000001">
    <property type="protein sequence ID" value="MBB4289481.1"/>
    <property type="molecule type" value="Genomic_DNA"/>
</dbReference>
<gene>
    <name evidence="1" type="ORF">GGE16_001497</name>
</gene>
<dbReference type="AlphaFoldDB" id="A0AAE2SVE5"/>
<sequence>MKREEVARSPMLSGEQLWTSGEWITYEMESGSPEALDAVTKVLNTWNALEICAFVSEFGFPCGMFSERIGNKQCYSVDDLRKAISTLRRLDAMVRLGRFHDVNYLNKTRHLGRHQPAFEFVLDTVDGGRGFASKLVTRSLHAFLVHEITSLTRPGHVLWACAQCSELQFTKKRSNAKYCSDECKTASSRLR</sequence>
<dbReference type="Proteomes" id="UP000538507">
    <property type="component" value="Unassembled WGS sequence"/>
</dbReference>